<dbReference type="AlphaFoldDB" id="A0A7K3WNE4"/>
<accession>A0A7K3WNE4</accession>
<dbReference type="RefSeq" id="WP_163284117.1">
    <property type="nucleotide sequence ID" value="NZ_JAAGVY010000008.1"/>
</dbReference>
<sequence length="250" mass="28564">MSTNTPETSRYTALIIKLLWLTPILIMGVLIVACNKISPGSFSGNINEGIIEYKVSFPEMGEESLTATLMPEIMIYAFKENAFASYFEAAGGVFKNRIIADRNLKTVEHQLKVFRKKVKVMMDETEVLQMLAEYPKMQVIETEVIDTIAGYPCQKAIIVFEDVEKSQIDVYYTKAIDMEKPNWCTQYHEIDGVLMAYEIVEFGIRMRLEAISVRPEKVMPDLLNPKEDFTPISKESMDVELSQLVETFEL</sequence>
<keyword evidence="3" id="KW-1185">Reference proteome</keyword>
<evidence type="ECO:0000313" key="2">
    <source>
        <dbReference type="EMBL" id="NEN23173.1"/>
    </source>
</evidence>
<reference evidence="2 3" key="1">
    <citation type="submission" date="2020-02" db="EMBL/GenBank/DDBJ databases">
        <title>Out from the shadows clarifying the taxonomy of the family Cryomorphaceae and related taxa by utilizing the GTDB taxonomic framework.</title>
        <authorList>
            <person name="Bowman J.P."/>
        </authorList>
    </citation>
    <scope>NUCLEOTIDE SEQUENCE [LARGE SCALE GENOMIC DNA]</scope>
    <source>
        <strain evidence="2 3">QSSC 1-22</strain>
    </source>
</reference>
<keyword evidence="1" id="KW-0472">Membrane</keyword>
<keyword evidence="1" id="KW-1133">Transmembrane helix</keyword>
<evidence type="ECO:0000313" key="3">
    <source>
        <dbReference type="Proteomes" id="UP000486602"/>
    </source>
</evidence>
<comment type="caution">
    <text evidence="2">The sequence shown here is derived from an EMBL/GenBank/DDBJ whole genome shotgun (WGS) entry which is preliminary data.</text>
</comment>
<keyword evidence="1" id="KW-0812">Transmembrane</keyword>
<organism evidence="2 3">
    <name type="scientific">Cryomorpha ignava</name>
    <dbReference type="NCBI Taxonomy" id="101383"/>
    <lineage>
        <taxon>Bacteria</taxon>
        <taxon>Pseudomonadati</taxon>
        <taxon>Bacteroidota</taxon>
        <taxon>Flavobacteriia</taxon>
        <taxon>Flavobacteriales</taxon>
        <taxon>Cryomorphaceae</taxon>
        <taxon>Cryomorpha</taxon>
    </lineage>
</organism>
<protein>
    <recommendedName>
        <fullName evidence="4">DUF4412 domain-containing protein</fullName>
    </recommendedName>
</protein>
<dbReference type="EMBL" id="JAAGVY010000008">
    <property type="protein sequence ID" value="NEN23173.1"/>
    <property type="molecule type" value="Genomic_DNA"/>
</dbReference>
<evidence type="ECO:0000256" key="1">
    <source>
        <dbReference type="SAM" id="Phobius"/>
    </source>
</evidence>
<evidence type="ECO:0008006" key="4">
    <source>
        <dbReference type="Google" id="ProtNLM"/>
    </source>
</evidence>
<gene>
    <name evidence="2" type="ORF">G3O08_06630</name>
</gene>
<proteinExistence type="predicted"/>
<dbReference type="Proteomes" id="UP000486602">
    <property type="component" value="Unassembled WGS sequence"/>
</dbReference>
<feature type="transmembrane region" description="Helical" evidence="1">
    <location>
        <begin position="12"/>
        <end position="33"/>
    </location>
</feature>
<name>A0A7K3WNE4_9FLAO</name>